<protein>
    <submittedName>
        <fullName evidence="2">DNA primase</fullName>
    </submittedName>
</protein>
<comment type="caution">
    <text evidence="2">The sequence shown here is derived from an EMBL/GenBank/DDBJ whole genome shotgun (WGS) entry which is preliminary data.</text>
</comment>
<reference evidence="2 3" key="1">
    <citation type="submission" date="2013-01" db="EMBL/GenBank/DDBJ databases">
        <authorList>
            <person name="Bench S."/>
        </authorList>
    </citation>
    <scope>NUCLEOTIDE SEQUENCE [LARGE SCALE GENOMIC DNA]</scope>
    <source>
        <strain evidence="2 3">WH 0005</strain>
    </source>
</reference>
<dbReference type="RefSeq" id="WP_021833055.1">
    <property type="nucleotide sequence ID" value="NZ_CAQL01000549.1"/>
</dbReference>
<feature type="compositionally biased region" description="Basic and acidic residues" evidence="1">
    <location>
        <begin position="234"/>
        <end position="249"/>
    </location>
</feature>
<feature type="compositionally biased region" description="Pro residues" evidence="1">
    <location>
        <begin position="255"/>
        <end position="264"/>
    </location>
</feature>
<organism evidence="2 3">
    <name type="scientific">Crocosphaera watsonii WH 0005</name>
    <dbReference type="NCBI Taxonomy" id="423472"/>
    <lineage>
        <taxon>Bacteria</taxon>
        <taxon>Bacillati</taxon>
        <taxon>Cyanobacteriota</taxon>
        <taxon>Cyanophyceae</taxon>
        <taxon>Oscillatoriophycideae</taxon>
        <taxon>Chroococcales</taxon>
        <taxon>Aphanothecaceae</taxon>
        <taxon>Crocosphaera</taxon>
    </lineage>
</organism>
<evidence type="ECO:0000313" key="2">
    <source>
        <dbReference type="EMBL" id="CCQ56097.1"/>
    </source>
</evidence>
<sequence length="1282" mass="147088">MTWKRFTRREVCPVCNGERHDCRQNLETNLIHCRSLEANPLDYVYRGQDSIGFSMWAYKPDADQWASDRREEWLEEQQRKRALKEQQDKEKLKKLLPIPERDKVIRDILEQLTLSDAHRQRLKARGLTDLQIEFAGYRSVSQWQKLTNPVNNRLSGVNIRGDKLNNFTNGILIPIANEDGLYTALRVNNLEAATNGHGKYVWVSSAKRGIKVNLPNGELPITVYFPDFGDKGDAFGDKEDKEDKEDRGFHAQKSPPSPHTPPYPQKTHDLPSQTYKIGLCEGLEYKPLLAAKNLGIPVIGFPGSNFSISPKTLKALIKKIWTEWIGTNSDTTSNGTLNDTDYTEQCEIILIADAGVGVNPQISTSHISTMKMIEGWGYDISLADWGQLNDKENGLDIDEIDLKTTEINLISLQDFKNRSEYNKPHKYAYYSLEPDPIAYQEYVEWEKEQEEIEEAIYTERKIYQFKDFLSKGLKKLAKKKANKLSKINPFGEGESYTGNRAKKLLEEIRNGCDVLDNTFMGDGKSHSVLEIGNEEGQIIYLSKNHRNPSIAEFKREFTDINPRSQWGFYLNSEGLLVEASELIHPDSLVIKPNCIRADMFKRIKNKGYDVENSGDIINPICLNCPLFSKCSDTPGMYKHDKRKQTEAKYQRGFPDSLPRDKDYSKHILIFDEPSEQLSTTQEIIETWEEIIIELDRLRPYLTSQVTETLNESETQVQTEATLDVKAERSRDVKTEENYQFIDRLVQQLKPLFKNKKSLDIPSDKRGQSLKYGLEHEIILGLISVEDKEKLSQIVAQLEFLESEFICNLMGKLDRDHLLGIEQFEHEKEYQELKKQLSKELPITERNKLSIKFNSLEEERNEFKKKIKMVNSYHNSEKNIDYVKEISQKIADLPPNGLINILKALLGDTNISLRIAGNKCKIVVNNPDKYAFLKDAKKIYLETTIDSNHLQKIMPSSRPLKVVHREIPLPLENLEITNINTPGLKTNNPTKTATNRSQKVLRELANRYGDIPLVTHKGDIMDKDGYYFRDNIGSNKFEGNPNLCFKGTPNPNYGAIMDEYRAIYGNLDGFEAYYDRLIKVQILQGVGRQRCQRYPEQKFRLFMIATDLDLDFLKAYGCKISNHHSLEYHPEAGDPTQVARLETLSAIADLSARGTKITLQAIGDLRDVSREAVRKLIQKSGLTLAKLIRFMQKILSTGSIDTLIEGVDRKFEVKQLRQFLELEFEVIATETLADIKSMGWEVFEKTYLQTYPEPVLARITAVLLALIDEERIIFDSSPPPQTE</sequence>
<evidence type="ECO:0000256" key="1">
    <source>
        <dbReference type="SAM" id="MobiDB-lite"/>
    </source>
</evidence>
<reference evidence="2 3" key="2">
    <citation type="submission" date="2013-09" db="EMBL/GenBank/DDBJ databases">
        <title>Whole genome comparison of six Crocosphaera watsonii strains with differing phenotypes.</title>
        <authorList>
            <person name="Bench S.R."/>
            <person name="Heller P."/>
            <person name="Frank I."/>
            <person name="Arciniega M."/>
            <person name="Shilova I.N."/>
            <person name="Zehr J.P."/>
        </authorList>
    </citation>
    <scope>NUCLEOTIDE SEQUENCE [LARGE SCALE GENOMIC DNA]</scope>
    <source>
        <strain evidence="2 3">WH 0005</strain>
    </source>
</reference>
<feature type="region of interest" description="Disordered" evidence="1">
    <location>
        <begin position="234"/>
        <end position="268"/>
    </location>
</feature>
<proteinExistence type="predicted"/>
<evidence type="ECO:0000313" key="3">
    <source>
        <dbReference type="Proteomes" id="UP000017981"/>
    </source>
</evidence>
<dbReference type="Proteomes" id="UP000017981">
    <property type="component" value="Unassembled WGS sequence"/>
</dbReference>
<name>T2ITG1_CROWT</name>
<dbReference type="EMBL" id="CAQL01000549">
    <property type="protein sequence ID" value="CCQ56097.1"/>
    <property type="molecule type" value="Genomic_DNA"/>
</dbReference>
<accession>T2ITG1</accession>
<gene>
    <name evidence="2" type="ORF">CWATWH0005_3826</name>
</gene>